<keyword evidence="5" id="KW-0233">DNA recombination</keyword>
<evidence type="ECO:0000256" key="3">
    <source>
        <dbReference type="ARBA" id="ARBA00022908"/>
    </source>
</evidence>
<dbReference type="Gene3D" id="1.10.150.130">
    <property type="match status" value="1"/>
</dbReference>
<dbReference type="PANTHER" id="PTHR30349:SF86">
    <property type="entry name" value="INTEGRASE_RECOMBINASE AQ_AA09-RELATED"/>
    <property type="match status" value="1"/>
</dbReference>
<dbReference type="PROSITE" id="PS51898">
    <property type="entry name" value="TYR_RECOMBINASE"/>
    <property type="match status" value="1"/>
</dbReference>
<evidence type="ECO:0000313" key="9">
    <source>
        <dbReference type="EMBL" id="NSB16083.1"/>
    </source>
</evidence>
<name>A0AAE5LRT3_CLOBE</name>
<comment type="similarity">
    <text evidence="2">Belongs to the 'phage' integrase family.</text>
</comment>
<dbReference type="InterPro" id="IPR004107">
    <property type="entry name" value="Integrase_SAM-like_N"/>
</dbReference>
<dbReference type="InterPro" id="IPR050090">
    <property type="entry name" value="Tyrosine_recombinase_XerCD"/>
</dbReference>
<evidence type="ECO:0000256" key="1">
    <source>
        <dbReference type="ARBA" id="ARBA00003283"/>
    </source>
</evidence>
<keyword evidence="4 6" id="KW-0238">DNA-binding</keyword>
<dbReference type="GO" id="GO:0003677">
    <property type="term" value="F:DNA binding"/>
    <property type="evidence" value="ECO:0007669"/>
    <property type="project" value="UniProtKB-UniRule"/>
</dbReference>
<dbReference type="PROSITE" id="PS51900">
    <property type="entry name" value="CB"/>
    <property type="match status" value="1"/>
</dbReference>
<dbReference type="EMBL" id="JABTDW010000001">
    <property type="protein sequence ID" value="NSB16083.1"/>
    <property type="molecule type" value="Genomic_DNA"/>
</dbReference>
<dbReference type="InterPro" id="IPR010998">
    <property type="entry name" value="Integrase_recombinase_N"/>
</dbReference>
<dbReference type="InterPro" id="IPR013762">
    <property type="entry name" value="Integrase-like_cat_sf"/>
</dbReference>
<dbReference type="SUPFAM" id="SSF56349">
    <property type="entry name" value="DNA breaking-rejoining enzymes"/>
    <property type="match status" value="1"/>
</dbReference>
<feature type="domain" description="Core-binding (CB)" evidence="8">
    <location>
        <begin position="11"/>
        <end position="96"/>
    </location>
</feature>
<dbReference type="Pfam" id="PF00589">
    <property type="entry name" value="Phage_integrase"/>
    <property type="match status" value="1"/>
</dbReference>
<protein>
    <submittedName>
        <fullName evidence="9">Site-specific recombinase XerD</fullName>
    </submittedName>
</protein>
<accession>A0AAE5LRT3</accession>
<evidence type="ECO:0000256" key="2">
    <source>
        <dbReference type="ARBA" id="ARBA00008857"/>
    </source>
</evidence>
<evidence type="ECO:0000259" key="7">
    <source>
        <dbReference type="PROSITE" id="PS51898"/>
    </source>
</evidence>
<dbReference type="Gene3D" id="1.10.443.10">
    <property type="entry name" value="Intergrase catalytic core"/>
    <property type="match status" value="1"/>
</dbReference>
<evidence type="ECO:0000259" key="8">
    <source>
        <dbReference type="PROSITE" id="PS51900"/>
    </source>
</evidence>
<dbReference type="InterPro" id="IPR044068">
    <property type="entry name" value="CB"/>
</dbReference>
<dbReference type="InterPro" id="IPR011010">
    <property type="entry name" value="DNA_brk_join_enz"/>
</dbReference>
<dbReference type="PANTHER" id="PTHR30349">
    <property type="entry name" value="PHAGE INTEGRASE-RELATED"/>
    <property type="match status" value="1"/>
</dbReference>
<organism evidence="9 10">
    <name type="scientific">Clostridium beijerinckii</name>
    <name type="common">Clostridium MP</name>
    <dbReference type="NCBI Taxonomy" id="1520"/>
    <lineage>
        <taxon>Bacteria</taxon>
        <taxon>Bacillati</taxon>
        <taxon>Bacillota</taxon>
        <taxon>Clostridia</taxon>
        <taxon>Eubacteriales</taxon>
        <taxon>Clostridiaceae</taxon>
        <taxon>Clostridium</taxon>
    </lineage>
</organism>
<dbReference type="CDD" id="cd00397">
    <property type="entry name" value="DNA_BRE_C"/>
    <property type="match status" value="1"/>
</dbReference>
<keyword evidence="3" id="KW-0229">DNA integration</keyword>
<dbReference type="InterPro" id="IPR002104">
    <property type="entry name" value="Integrase_catalytic"/>
</dbReference>
<evidence type="ECO:0000256" key="5">
    <source>
        <dbReference type="ARBA" id="ARBA00023172"/>
    </source>
</evidence>
<comment type="function">
    <text evidence="1">Site-specific tyrosine recombinase, which acts by catalyzing the cutting and rejoining of the recombining DNA molecules.</text>
</comment>
<proteinExistence type="inferred from homology"/>
<dbReference type="GO" id="GO:0015074">
    <property type="term" value="P:DNA integration"/>
    <property type="evidence" value="ECO:0007669"/>
    <property type="project" value="UniProtKB-KW"/>
</dbReference>
<gene>
    <name evidence="9" type="ORF">BCD95_004342</name>
</gene>
<evidence type="ECO:0000256" key="4">
    <source>
        <dbReference type="ARBA" id="ARBA00023125"/>
    </source>
</evidence>
<dbReference type="Proteomes" id="UP000822184">
    <property type="component" value="Unassembled WGS sequence"/>
</dbReference>
<evidence type="ECO:0000256" key="6">
    <source>
        <dbReference type="PROSITE-ProRule" id="PRU01248"/>
    </source>
</evidence>
<dbReference type="AlphaFoldDB" id="A0AAE5LRT3"/>
<sequence length="223" mass="26805">MIKMNRKHIDKTFDECFQQFLLEHCTLKNMSEDTKKYYIENMKYGFYKYYDKDKNINELTQDDINGYILYLQSKEIKDTTINIYLKALKTVIIFYKKKFWIDKNITVIFVKEDKQQVEGYTDEEISVLIKKPNMKDLTFAQYRNWVIVNFLCCTAARRSTVINIHKEDLDLENGYCKFRHTKNRKPLTVPITLSLINILKEYIEYLPVDCPYLFPTVQGEKMK</sequence>
<comment type="caution">
    <text evidence="9">The sequence shown here is derived from an EMBL/GenBank/DDBJ whole genome shotgun (WGS) entry which is preliminary data.</text>
</comment>
<evidence type="ECO:0000313" key="10">
    <source>
        <dbReference type="Proteomes" id="UP000822184"/>
    </source>
</evidence>
<dbReference type="GO" id="GO:0006310">
    <property type="term" value="P:DNA recombination"/>
    <property type="evidence" value="ECO:0007669"/>
    <property type="project" value="UniProtKB-KW"/>
</dbReference>
<feature type="domain" description="Tyr recombinase" evidence="7">
    <location>
        <begin position="115"/>
        <end position="223"/>
    </location>
</feature>
<dbReference type="Pfam" id="PF13495">
    <property type="entry name" value="Phage_int_SAM_4"/>
    <property type="match status" value="1"/>
</dbReference>
<dbReference type="RefSeq" id="WP_077856469.1">
    <property type="nucleotide sequence ID" value="NZ_JABTDW010000001.1"/>
</dbReference>
<reference evidence="9" key="1">
    <citation type="submission" date="2020-06" db="EMBL/GenBank/DDBJ databases">
        <title>Genomic insights into acetone-butanol-ethanol (ABE) fermentation by sequencing solventogenic clostridia strains.</title>
        <authorList>
            <person name="Brown S."/>
        </authorList>
    </citation>
    <scope>NUCLEOTIDE SEQUENCE</scope>
    <source>
        <strain evidence="9">DJ123</strain>
    </source>
</reference>